<keyword evidence="1" id="KW-0472">Membrane</keyword>
<dbReference type="OrthoDB" id="10659572at2759"/>
<reference evidence="3" key="1">
    <citation type="journal article" date="2011" name="Genome Biol.">
        <title>Comparative genomics of the social amoebae Dictyostelium discoideum and Dictyostelium purpureum.</title>
        <authorList>
            <consortium name="US DOE Joint Genome Institute (JGI-PGF)"/>
            <person name="Sucgang R."/>
            <person name="Kuo A."/>
            <person name="Tian X."/>
            <person name="Salerno W."/>
            <person name="Parikh A."/>
            <person name="Feasley C.L."/>
            <person name="Dalin E."/>
            <person name="Tu H."/>
            <person name="Huang E."/>
            <person name="Barry K."/>
            <person name="Lindquist E."/>
            <person name="Shapiro H."/>
            <person name="Bruce D."/>
            <person name="Schmutz J."/>
            <person name="Salamov A."/>
            <person name="Fey P."/>
            <person name="Gaudet P."/>
            <person name="Anjard C."/>
            <person name="Babu M.M."/>
            <person name="Basu S."/>
            <person name="Bushmanova Y."/>
            <person name="van der Wel H."/>
            <person name="Katoh-Kurasawa M."/>
            <person name="Dinh C."/>
            <person name="Coutinho P.M."/>
            <person name="Saito T."/>
            <person name="Elias M."/>
            <person name="Schaap P."/>
            <person name="Kay R.R."/>
            <person name="Henrissat B."/>
            <person name="Eichinger L."/>
            <person name="Rivero F."/>
            <person name="Putnam N.H."/>
            <person name="West C.M."/>
            <person name="Loomis W.F."/>
            <person name="Chisholm R.L."/>
            <person name="Shaulsky G."/>
            <person name="Strassmann J.E."/>
            <person name="Queller D.C."/>
            <person name="Kuspa A."/>
            <person name="Grigoriev I.V."/>
        </authorList>
    </citation>
    <scope>NUCLEOTIDE SEQUENCE [LARGE SCALE GENOMIC DNA]</scope>
    <source>
        <strain evidence="3">QSDP1</strain>
    </source>
</reference>
<dbReference type="GeneID" id="10502216"/>
<dbReference type="AlphaFoldDB" id="F0ZPJ3"/>
<feature type="transmembrane region" description="Helical" evidence="1">
    <location>
        <begin position="176"/>
        <end position="201"/>
    </location>
</feature>
<keyword evidence="1" id="KW-1133">Transmembrane helix</keyword>
<proteinExistence type="predicted"/>
<feature type="transmembrane region" description="Helical" evidence="1">
    <location>
        <begin position="33"/>
        <end position="51"/>
    </location>
</feature>
<dbReference type="Proteomes" id="UP000001064">
    <property type="component" value="Unassembled WGS sequence"/>
</dbReference>
<accession>F0ZPJ3</accession>
<gene>
    <name evidence="2" type="ORF">DICPUDRAFT_80101</name>
</gene>
<sequence>MSETSTSTATAAKNNKKSLYEIIFKSKEFVLDVYIRFDCFFYFILSFLGIYSPDGFKSVIDFQKFFKNPNFTEPAQRLLDESEDYSEELLSNQEQQPSFDSEGFAKFYENQIFLNLLTMYSVLLATVTFIQSIIALRILLSKEKSVKTSNIHLLLIIDFVLIIFNAWIVFFKSHLFLPIGFMATILSLLISIIDFSILFFLSSSHKTLVSSVKSFISSISSFSKTAKKAYKDELKKKKQEQLEKQKQKKTK</sequence>
<dbReference type="EMBL" id="GL871110">
    <property type="protein sequence ID" value="EGC34132.1"/>
    <property type="molecule type" value="Genomic_DNA"/>
</dbReference>
<feature type="transmembrane region" description="Helical" evidence="1">
    <location>
        <begin position="151"/>
        <end position="170"/>
    </location>
</feature>
<dbReference type="OMA" id="YNGWIIS"/>
<keyword evidence="1" id="KW-0812">Transmembrane</keyword>
<dbReference type="InParanoid" id="F0ZPJ3"/>
<organism evidence="2 3">
    <name type="scientific">Dictyostelium purpureum</name>
    <name type="common">Slime mold</name>
    <dbReference type="NCBI Taxonomy" id="5786"/>
    <lineage>
        <taxon>Eukaryota</taxon>
        <taxon>Amoebozoa</taxon>
        <taxon>Evosea</taxon>
        <taxon>Eumycetozoa</taxon>
        <taxon>Dictyostelia</taxon>
        <taxon>Dictyosteliales</taxon>
        <taxon>Dictyosteliaceae</taxon>
        <taxon>Dictyostelium</taxon>
    </lineage>
</organism>
<evidence type="ECO:0000313" key="3">
    <source>
        <dbReference type="Proteomes" id="UP000001064"/>
    </source>
</evidence>
<dbReference type="eggNOG" id="ENOG502RIBW">
    <property type="taxonomic scope" value="Eukaryota"/>
</dbReference>
<keyword evidence="3" id="KW-1185">Reference proteome</keyword>
<evidence type="ECO:0000313" key="2">
    <source>
        <dbReference type="EMBL" id="EGC34132.1"/>
    </source>
</evidence>
<dbReference type="FunCoup" id="F0ZPJ3">
    <property type="interactions" value="140"/>
</dbReference>
<name>F0ZPJ3_DICPU</name>
<evidence type="ECO:0000256" key="1">
    <source>
        <dbReference type="SAM" id="Phobius"/>
    </source>
</evidence>
<protein>
    <submittedName>
        <fullName evidence="2">Uncharacterized protein</fullName>
    </submittedName>
</protein>
<dbReference type="RefSeq" id="XP_003289330.1">
    <property type="nucleotide sequence ID" value="XM_003289282.1"/>
</dbReference>
<feature type="transmembrane region" description="Helical" evidence="1">
    <location>
        <begin position="112"/>
        <end position="139"/>
    </location>
</feature>
<dbReference type="VEuPathDB" id="AmoebaDB:DICPUDRAFT_80101"/>
<dbReference type="KEGG" id="dpp:DICPUDRAFT_80101"/>